<evidence type="ECO:0000313" key="3">
    <source>
        <dbReference type="Proteomes" id="UP000198900"/>
    </source>
</evidence>
<dbReference type="EMBL" id="FNDI01000018">
    <property type="protein sequence ID" value="SDI50829.1"/>
    <property type="molecule type" value="Genomic_DNA"/>
</dbReference>
<accession>A0A7Z7BB15</accession>
<evidence type="ECO:0000313" key="2">
    <source>
        <dbReference type="EMBL" id="SDI50829.1"/>
    </source>
</evidence>
<dbReference type="Proteomes" id="UP000198900">
    <property type="component" value="Unassembled WGS sequence"/>
</dbReference>
<gene>
    <name evidence="2" type="ORF">SAMN04487926_11872</name>
</gene>
<organism evidence="2 3">
    <name type="scientific">Paraburkholderia steynii</name>
    <dbReference type="NCBI Taxonomy" id="1245441"/>
    <lineage>
        <taxon>Bacteria</taxon>
        <taxon>Pseudomonadati</taxon>
        <taxon>Pseudomonadota</taxon>
        <taxon>Betaproteobacteria</taxon>
        <taxon>Burkholderiales</taxon>
        <taxon>Burkholderiaceae</taxon>
        <taxon>Paraburkholderia</taxon>
    </lineage>
</organism>
<keyword evidence="3" id="KW-1185">Reference proteome</keyword>
<feature type="signal peptide" evidence="1">
    <location>
        <begin position="1"/>
        <end position="33"/>
    </location>
</feature>
<name>A0A7Z7BB15_9BURK</name>
<evidence type="ECO:0000256" key="1">
    <source>
        <dbReference type="SAM" id="SignalP"/>
    </source>
</evidence>
<sequence length="316" mass="33691">MRRRKLRRGFAAVVTASAGCMMFVALGSKNACALEGGVSPYPAGAVGTNIAEMPPIPGLFALEQLSYSFSNGLYGNNGEKLPLPFHTSAFSATTRLLASYPFTVLGANVYSQLVLPVVSLHTNIAGQQGTQNGLSNITLTPVLLSWSLARHLTFTSGFDFAFETGSYSPSKPSVAVGYMSLQPVVSLRYNDPSGIDLGVANRLLINRENGETGYRSGTAYVGEFEAGWNIGKWKLGLVGAYLNQYTDDRQNGSVIAANRAKTLALGPSIVFDAGKFNINLNYQQGLYAANTSKSNAIWLNVAIPLWAKPPEAAAGY</sequence>
<protein>
    <submittedName>
        <fullName evidence="2">Uncharacterized conserved protein</fullName>
    </submittedName>
</protein>
<dbReference type="Pfam" id="PF13557">
    <property type="entry name" value="Phenol_MetA_deg"/>
    <property type="match status" value="1"/>
</dbReference>
<dbReference type="PROSITE" id="PS51257">
    <property type="entry name" value="PROKAR_LIPOPROTEIN"/>
    <property type="match status" value="1"/>
</dbReference>
<dbReference type="AlphaFoldDB" id="A0A7Z7BB15"/>
<reference evidence="2" key="1">
    <citation type="submission" date="2016-10" db="EMBL/GenBank/DDBJ databases">
        <authorList>
            <person name="Varghese N."/>
            <person name="Submissions S."/>
        </authorList>
    </citation>
    <scope>NUCLEOTIDE SEQUENCE [LARGE SCALE GENOMIC DNA]</scope>
    <source>
        <strain evidence="2">YR281</strain>
    </source>
</reference>
<keyword evidence="1" id="KW-0732">Signal</keyword>
<comment type="caution">
    <text evidence="2">The sequence shown here is derived from an EMBL/GenBank/DDBJ whole genome shotgun (WGS) entry which is preliminary data.</text>
</comment>
<dbReference type="InterPro" id="IPR025737">
    <property type="entry name" value="FApF"/>
</dbReference>
<feature type="chain" id="PRO_5031301563" evidence="1">
    <location>
        <begin position="34"/>
        <end position="316"/>
    </location>
</feature>
<proteinExistence type="predicted"/>